<dbReference type="InterPro" id="IPR050109">
    <property type="entry name" value="HTH-type_TetR-like_transc_reg"/>
</dbReference>
<dbReference type="InterPro" id="IPR001647">
    <property type="entry name" value="HTH_TetR"/>
</dbReference>
<evidence type="ECO:0000259" key="4">
    <source>
        <dbReference type="PROSITE" id="PS50977"/>
    </source>
</evidence>
<evidence type="ECO:0000256" key="3">
    <source>
        <dbReference type="SAM" id="MobiDB-lite"/>
    </source>
</evidence>
<accession>W9GK99</accession>
<dbReference type="Proteomes" id="UP000019494">
    <property type="component" value="Unassembled WGS sequence"/>
</dbReference>
<gene>
    <name evidence="5" type="ORF">N864_14505</name>
</gene>
<reference evidence="6" key="1">
    <citation type="submission" date="2013-08" db="EMBL/GenBank/DDBJ databases">
        <title>Intrasporangium oryzae NRRL B-24470.</title>
        <authorList>
            <person name="Liu H."/>
            <person name="Wang G."/>
        </authorList>
    </citation>
    <scope>NUCLEOTIDE SEQUENCE [LARGE SCALE GENOMIC DNA]</scope>
    <source>
        <strain evidence="6">Q5-1</strain>
    </source>
</reference>
<keyword evidence="1 2" id="KW-0238">DNA-binding</keyword>
<dbReference type="PANTHER" id="PTHR30055:SF200">
    <property type="entry name" value="HTH-TYPE TRANSCRIPTIONAL REPRESSOR BDCR"/>
    <property type="match status" value="1"/>
</dbReference>
<comment type="caution">
    <text evidence="5">The sequence shown here is derived from an EMBL/GenBank/DDBJ whole genome shotgun (WGS) entry which is preliminary data.</text>
</comment>
<proteinExistence type="predicted"/>
<feature type="DNA-binding region" description="H-T-H motif" evidence="2">
    <location>
        <begin position="40"/>
        <end position="59"/>
    </location>
</feature>
<feature type="region of interest" description="Disordered" evidence="3">
    <location>
        <begin position="215"/>
        <end position="253"/>
    </location>
</feature>
<dbReference type="PATRIC" id="fig|584657.3.peg.3800"/>
<dbReference type="AlphaFoldDB" id="W9GK99"/>
<feature type="compositionally biased region" description="Polar residues" evidence="3">
    <location>
        <begin position="244"/>
        <end position="253"/>
    </location>
</feature>
<evidence type="ECO:0000256" key="1">
    <source>
        <dbReference type="ARBA" id="ARBA00023125"/>
    </source>
</evidence>
<organism evidence="5 6">
    <name type="scientific">Intrasporangium chromatireducens Q5-1</name>
    <dbReference type="NCBI Taxonomy" id="584657"/>
    <lineage>
        <taxon>Bacteria</taxon>
        <taxon>Bacillati</taxon>
        <taxon>Actinomycetota</taxon>
        <taxon>Actinomycetes</taxon>
        <taxon>Micrococcales</taxon>
        <taxon>Intrasporangiaceae</taxon>
        <taxon>Intrasporangium</taxon>
    </lineage>
</organism>
<sequence>MLVGMAAKQGRAAPMPPDERREALVDVYVRLARRFGRRPTTSEIAAEAHVAEGTIYRAFGTKDELETEAVEAAFCPGPVGRRIAAIDVALEPRRRLVEFTRIMQQRFTDVFGLMAALGLTQPPQRNGHDECYVAGRHQTGASGSCTLRPIHQPLLDSIKVLIEEMRDELTVEPDEVIHRLRLLTFSGSHPGITDGRLLTAEEIVSTVLDGVLVRDGSARSGSSPSHRNPVDPHAGSAPTVAEKTLSTTLRKAR</sequence>
<evidence type="ECO:0000313" key="5">
    <source>
        <dbReference type="EMBL" id="EWT04324.1"/>
    </source>
</evidence>
<dbReference type="SUPFAM" id="SSF46689">
    <property type="entry name" value="Homeodomain-like"/>
    <property type="match status" value="1"/>
</dbReference>
<protein>
    <recommendedName>
        <fullName evidence="4">HTH tetR-type domain-containing protein</fullName>
    </recommendedName>
</protein>
<dbReference type="PANTHER" id="PTHR30055">
    <property type="entry name" value="HTH-TYPE TRANSCRIPTIONAL REGULATOR RUTR"/>
    <property type="match status" value="1"/>
</dbReference>
<evidence type="ECO:0000256" key="2">
    <source>
        <dbReference type="PROSITE-ProRule" id="PRU00335"/>
    </source>
</evidence>
<name>W9GK99_9MICO</name>
<dbReference type="GO" id="GO:0000976">
    <property type="term" value="F:transcription cis-regulatory region binding"/>
    <property type="evidence" value="ECO:0007669"/>
    <property type="project" value="TreeGrafter"/>
</dbReference>
<dbReference type="GO" id="GO:0003700">
    <property type="term" value="F:DNA-binding transcription factor activity"/>
    <property type="evidence" value="ECO:0007669"/>
    <property type="project" value="TreeGrafter"/>
</dbReference>
<feature type="domain" description="HTH tetR-type" evidence="4">
    <location>
        <begin position="18"/>
        <end position="77"/>
    </location>
</feature>
<evidence type="ECO:0000313" key="6">
    <source>
        <dbReference type="Proteomes" id="UP000019494"/>
    </source>
</evidence>
<dbReference type="InterPro" id="IPR009057">
    <property type="entry name" value="Homeodomain-like_sf"/>
</dbReference>
<dbReference type="EMBL" id="AWQS01000270">
    <property type="protein sequence ID" value="EWT04324.1"/>
    <property type="molecule type" value="Genomic_DNA"/>
</dbReference>
<dbReference type="Pfam" id="PF00440">
    <property type="entry name" value="TetR_N"/>
    <property type="match status" value="1"/>
</dbReference>
<keyword evidence="6" id="KW-1185">Reference proteome</keyword>
<dbReference type="Gene3D" id="1.10.357.10">
    <property type="entry name" value="Tetracycline Repressor, domain 2"/>
    <property type="match status" value="1"/>
</dbReference>
<dbReference type="PROSITE" id="PS50977">
    <property type="entry name" value="HTH_TETR_2"/>
    <property type="match status" value="1"/>
</dbReference>